<dbReference type="InterPro" id="IPR006621">
    <property type="entry name" value="Nose-resist-to-fluoxetine_N"/>
</dbReference>
<accession>A0A9P0TA03</accession>
<feature type="transmembrane region" description="Helical" evidence="1">
    <location>
        <begin position="408"/>
        <end position="428"/>
    </location>
</feature>
<dbReference type="PANTHER" id="PTHR11161">
    <property type="entry name" value="O-ACYLTRANSFERASE"/>
    <property type="match status" value="1"/>
</dbReference>
<feature type="transmembrane region" description="Helical" evidence="1">
    <location>
        <begin position="515"/>
        <end position="536"/>
    </location>
</feature>
<gene>
    <name evidence="3" type="ORF">PIBRA_LOCUS5437</name>
</gene>
<dbReference type="Pfam" id="PF01757">
    <property type="entry name" value="Acyl_transf_3"/>
    <property type="match status" value="2"/>
</dbReference>
<feature type="transmembrane region" description="Helical" evidence="1">
    <location>
        <begin position="556"/>
        <end position="580"/>
    </location>
</feature>
<feature type="transmembrane region" description="Helical" evidence="1">
    <location>
        <begin position="435"/>
        <end position="458"/>
    </location>
</feature>
<feature type="transmembrane region" description="Helical" evidence="1">
    <location>
        <begin position="1097"/>
        <end position="1123"/>
    </location>
</feature>
<feature type="transmembrane region" description="Helical" evidence="1">
    <location>
        <begin position="942"/>
        <end position="969"/>
    </location>
</feature>
<dbReference type="PANTHER" id="PTHR11161:SF0">
    <property type="entry name" value="O-ACYLTRANSFERASE LIKE PROTEIN"/>
    <property type="match status" value="1"/>
</dbReference>
<feature type="transmembrane region" description="Helical" evidence="1">
    <location>
        <begin position="478"/>
        <end position="500"/>
    </location>
</feature>
<feature type="transmembrane region" description="Helical" evidence="1">
    <location>
        <begin position="1024"/>
        <end position="1047"/>
    </location>
</feature>
<feature type="transmembrane region" description="Helical" evidence="1">
    <location>
        <begin position="876"/>
        <end position="896"/>
    </location>
</feature>
<feature type="transmembrane region" description="Helical" evidence="1">
    <location>
        <begin position="812"/>
        <end position="834"/>
    </location>
</feature>
<dbReference type="GO" id="GO:0016747">
    <property type="term" value="F:acyltransferase activity, transferring groups other than amino-acyl groups"/>
    <property type="evidence" value="ECO:0007669"/>
    <property type="project" value="InterPro"/>
</dbReference>
<dbReference type="AlphaFoldDB" id="A0A9P0TA03"/>
<feature type="domain" description="Nose resistant-to-fluoxetine protein N-terminal" evidence="2">
    <location>
        <begin position="650"/>
        <end position="801"/>
    </location>
</feature>
<organism evidence="3 4">
    <name type="scientific">Pieris brassicae</name>
    <name type="common">White butterfly</name>
    <name type="synonym">Large white butterfly</name>
    <dbReference type="NCBI Taxonomy" id="7116"/>
    <lineage>
        <taxon>Eukaryota</taxon>
        <taxon>Metazoa</taxon>
        <taxon>Ecdysozoa</taxon>
        <taxon>Arthropoda</taxon>
        <taxon>Hexapoda</taxon>
        <taxon>Insecta</taxon>
        <taxon>Pterygota</taxon>
        <taxon>Neoptera</taxon>
        <taxon>Endopterygota</taxon>
        <taxon>Lepidoptera</taxon>
        <taxon>Glossata</taxon>
        <taxon>Ditrysia</taxon>
        <taxon>Papilionoidea</taxon>
        <taxon>Pieridae</taxon>
        <taxon>Pierinae</taxon>
        <taxon>Pieris</taxon>
    </lineage>
</organism>
<feature type="transmembrane region" description="Helical" evidence="1">
    <location>
        <begin position="981"/>
        <end position="1004"/>
    </location>
</feature>
<keyword evidence="1" id="KW-0472">Membrane</keyword>
<evidence type="ECO:0000313" key="3">
    <source>
        <dbReference type="EMBL" id="CAH4028620.1"/>
    </source>
</evidence>
<feature type="transmembrane region" description="Helical" evidence="1">
    <location>
        <begin position="198"/>
        <end position="220"/>
    </location>
</feature>
<dbReference type="InterPro" id="IPR052728">
    <property type="entry name" value="O2_lipid_transport_reg"/>
</dbReference>
<name>A0A9P0TA03_PIEBR</name>
<keyword evidence="1" id="KW-1133">Transmembrane helix</keyword>
<dbReference type="SMART" id="SM00703">
    <property type="entry name" value="NRF"/>
    <property type="match status" value="2"/>
</dbReference>
<dbReference type="InterPro" id="IPR002656">
    <property type="entry name" value="Acyl_transf_3_dom"/>
</dbReference>
<dbReference type="EMBL" id="CALOZG010000005">
    <property type="protein sequence ID" value="CAH4028620.1"/>
    <property type="molecule type" value="Genomic_DNA"/>
</dbReference>
<comment type="caution">
    <text evidence="3">The sequence shown here is derived from an EMBL/GenBank/DDBJ whole genome shotgun (WGS) entry which is preliminary data.</text>
</comment>
<dbReference type="Pfam" id="PF20146">
    <property type="entry name" value="NRF"/>
    <property type="match status" value="2"/>
</dbReference>
<feature type="transmembrane region" description="Helical" evidence="1">
    <location>
        <begin position="261"/>
        <end position="281"/>
    </location>
</feature>
<feature type="transmembrane region" description="Helical" evidence="1">
    <location>
        <begin position="903"/>
        <end position="922"/>
    </location>
</feature>
<evidence type="ECO:0000256" key="1">
    <source>
        <dbReference type="SAM" id="Phobius"/>
    </source>
</evidence>
<sequence>MSFQLLADPRKSFDQELYKRVLNYTECERQLKYLSNSSLALPFIDASAKIPSGILTLNINDYGDYYECLNINKARDDIHLEGKYCFIRIPLSQTITMPTWYTVSKMARSFTGPSAIDGLVRAEKFAKNLGNAPEVKSFMDSSQTTNMISLKLAACIPKVCTVDQVADFITPPIPLPQVEFRETICRLPGDKMISTADYIAYGVLGTVILLTILSTCYDLFQVFIRKKSRSNRLLSCMSIYTNTIKLLTFKSPKYAMHCVDGIRAISMLWVIVGHAYVFELLSPAHNIMDMREWTTYFKSTWINAAPLVVDTFFMLSGLFCVYILPKSLTPLRFTKTLHIFYLYRYLRTLPILAIAVLLQASFFFWINDGPDWARIAYGTEACRSKWWATLLHVQNYLSPVGVCVFQSWYLTVDMQLYFLSPIIIFFLLWSESVAWFALAFSFLMSIVVMAYYCFTYQFPSIINSLWYTDKFYDYYKTFYVNTATRASPFIVGLIFGYILWKKRGKKIIFTKQRIIAYWTVAFIAMGYCILMVYPFAQLPYEFSFHNNLYNSIMRAIWAASVGWIILACTHGYGGPLNWFLSLPMWKLPSRLSYAVYLTHVQVIMTHTNSVLAPRYFTEIDTNIKTMTSFLDSSNPFNAYNTQMYRDALDFAECEKQMHFLTDSSMILPFIDASAKMPSGILKLNHIEYGDYFECLNINNQAEDMHIQGKYCFLSVPSIQNLTMPLLYKLMKMPNFSIADLTNSEGFVSDLMETIEIKDTSLISVRLGMCIPKVCTLKQVGDYISSLVRMPKVEYIEGACRLPGDKMFTTSDYVALMIPILGTAVLLQASIFHWITDGPDWDRMAYCVEACRTRWWATMLHIQNYIRPAGVCLLQSWYLTVDTQLYFVSPLVIIFLLVSSTAAWCALTITFIASLATLGYYSAYYEYPSVLNGLWQSQNFADYYINFYMNTPIRASPFIVGMMFGYILWVHKEKELQLSKKFVTICWTISFVALAYLYLTIYMMVQLPYKFTYYDLFFNIVMRAIWAAVVGWIVLACRLGYGGVLNWFLSLQMWKLPSRVSYGVYMIHLQVILISTSGAVQPRYFTEINSMYYASNYILISLICGCILSVMVDSPASTLLKILFGKKSRRSRTRDDCVEETDEFKTKL</sequence>
<dbReference type="Proteomes" id="UP001152562">
    <property type="component" value="Unassembled WGS sequence"/>
</dbReference>
<feature type="transmembrane region" description="Helical" evidence="1">
    <location>
        <begin position="301"/>
        <end position="324"/>
    </location>
</feature>
<feature type="domain" description="Nose resistant-to-fluoxetine protein N-terminal" evidence="2">
    <location>
        <begin position="24"/>
        <end position="187"/>
    </location>
</feature>
<proteinExistence type="predicted"/>
<evidence type="ECO:0000313" key="4">
    <source>
        <dbReference type="Proteomes" id="UP001152562"/>
    </source>
</evidence>
<evidence type="ECO:0000259" key="2">
    <source>
        <dbReference type="SMART" id="SM00703"/>
    </source>
</evidence>
<protein>
    <recommendedName>
        <fullName evidence="2">Nose resistant-to-fluoxetine protein N-terminal domain-containing protein</fullName>
    </recommendedName>
</protein>
<feature type="transmembrane region" description="Helical" evidence="1">
    <location>
        <begin position="345"/>
        <end position="366"/>
    </location>
</feature>
<feature type="transmembrane region" description="Helical" evidence="1">
    <location>
        <begin position="1059"/>
        <end position="1077"/>
    </location>
</feature>
<keyword evidence="1" id="KW-0812">Transmembrane</keyword>
<reference evidence="3" key="1">
    <citation type="submission" date="2022-05" db="EMBL/GenBank/DDBJ databases">
        <authorList>
            <person name="Okamura Y."/>
        </authorList>
    </citation>
    <scope>NUCLEOTIDE SEQUENCE</scope>
</reference>
<keyword evidence="4" id="KW-1185">Reference proteome</keyword>